<feature type="domain" description="RAI1-like" evidence="3">
    <location>
        <begin position="17"/>
        <end position="347"/>
    </location>
</feature>
<comment type="similarity">
    <text evidence="1 2">Belongs to the DXO/Dom3Z family.</text>
</comment>
<evidence type="ECO:0000313" key="4">
    <source>
        <dbReference type="EMBL" id="CAG9807246.1"/>
    </source>
</evidence>
<keyword evidence="5" id="KW-1185">Reference proteome</keyword>
<keyword evidence="2" id="KW-0694">RNA-binding</keyword>
<name>A0A9N9WX08_9DIPT</name>
<dbReference type="GO" id="GO:0003723">
    <property type="term" value="F:RNA binding"/>
    <property type="evidence" value="ECO:0007669"/>
    <property type="project" value="UniProtKB-KW"/>
</dbReference>
<keyword evidence="2" id="KW-0539">Nucleus</keyword>
<dbReference type="GO" id="GO:0005634">
    <property type="term" value="C:nucleus"/>
    <property type="evidence" value="ECO:0007669"/>
    <property type="project" value="UniProtKB-SubCell"/>
</dbReference>
<keyword evidence="2" id="KW-0540">Nuclease</keyword>
<evidence type="ECO:0000256" key="1">
    <source>
        <dbReference type="ARBA" id="ARBA00006562"/>
    </source>
</evidence>
<evidence type="ECO:0000259" key="3">
    <source>
        <dbReference type="Pfam" id="PF08652"/>
    </source>
</evidence>
<accession>A0A9N9WX08</accession>
<dbReference type="GO" id="GO:0005829">
    <property type="term" value="C:cytosol"/>
    <property type="evidence" value="ECO:0007669"/>
    <property type="project" value="TreeGrafter"/>
</dbReference>
<organism evidence="4 5">
    <name type="scientific">Chironomus riparius</name>
    <dbReference type="NCBI Taxonomy" id="315576"/>
    <lineage>
        <taxon>Eukaryota</taxon>
        <taxon>Metazoa</taxon>
        <taxon>Ecdysozoa</taxon>
        <taxon>Arthropoda</taxon>
        <taxon>Hexapoda</taxon>
        <taxon>Insecta</taxon>
        <taxon>Pterygota</taxon>
        <taxon>Neoptera</taxon>
        <taxon>Endopterygota</taxon>
        <taxon>Diptera</taxon>
        <taxon>Nematocera</taxon>
        <taxon>Chironomoidea</taxon>
        <taxon>Chironomidae</taxon>
        <taxon>Chironominae</taxon>
        <taxon>Chironomus</taxon>
    </lineage>
</organism>
<evidence type="ECO:0000313" key="5">
    <source>
        <dbReference type="Proteomes" id="UP001153620"/>
    </source>
</evidence>
<dbReference type="EC" id="3.6.1.-" evidence="2"/>
<keyword evidence="2" id="KW-0547">Nucleotide-binding</keyword>
<keyword evidence="2" id="KW-0479">Metal-binding</keyword>
<dbReference type="GO" id="GO:0110155">
    <property type="term" value="P:NAD-cap decapping"/>
    <property type="evidence" value="ECO:0007669"/>
    <property type="project" value="TreeGrafter"/>
</dbReference>
<dbReference type="InterPro" id="IPR013961">
    <property type="entry name" value="RAI1"/>
</dbReference>
<gene>
    <name evidence="4" type="ORF">CHIRRI_LOCUS10095</name>
</gene>
<dbReference type="InterPro" id="IPR039039">
    <property type="entry name" value="RAI1-like_fam"/>
</dbReference>
<dbReference type="Pfam" id="PF08652">
    <property type="entry name" value="RAI1"/>
    <property type="match status" value="1"/>
</dbReference>
<dbReference type="PANTHER" id="PTHR12395">
    <property type="entry name" value="DOM-3 RELATED"/>
    <property type="match status" value="1"/>
</dbReference>
<evidence type="ECO:0000256" key="2">
    <source>
        <dbReference type="RuleBase" id="RU367113"/>
    </source>
</evidence>
<dbReference type="GO" id="GO:0046872">
    <property type="term" value="F:metal ion binding"/>
    <property type="evidence" value="ECO:0007669"/>
    <property type="project" value="UniProtKB-KW"/>
</dbReference>
<dbReference type="Proteomes" id="UP001153620">
    <property type="component" value="Chromosome 3"/>
</dbReference>
<dbReference type="GO" id="GO:0034353">
    <property type="term" value="F:mRNA 5'-diphosphatase activity"/>
    <property type="evidence" value="ECO:0007669"/>
    <property type="project" value="TreeGrafter"/>
</dbReference>
<dbReference type="AlphaFoldDB" id="A0A9N9WX08"/>
<reference evidence="4" key="1">
    <citation type="submission" date="2022-01" db="EMBL/GenBank/DDBJ databases">
        <authorList>
            <person name="King R."/>
        </authorList>
    </citation>
    <scope>NUCLEOTIDE SEQUENCE</scope>
</reference>
<keyword evidence="2" id="KW-0378">Hydrolase</keyword>
<dbReference type="PANTHER" id="PTHR12395:SF9">
    <property type="entry name" value="DECAPPING AND EXORIBONUCLEASE PROTEIN"/>
    <property type="match status" value="1"/>
</dbReference>
<sequence length="355" mass="41784">MDLYPSLDLKPFPKFSRPEICGAFSVDSNLRFQHGMEHLKYLSIPKKVDFDLNNGEDSYVEKPDVDNKINHLLKFMTDHEDVLRSNQFNFVCFRGLLRMIMCTPYEYRETWIILATKFKGTIYLCAQETEEKKNEKLRRTDRDKRFMRYGHKFENYVFASHPHGEAPGSNKQVVEAEEFCTMFNTKIGGMSVLYGAEIDGVISKDIVATLPELKKVPLVEVKVKRRESNERQIQNFYRYKARNFWCQSFLVGIDKVFVGLRNDNGIVNEVTSYTLKELSDQAKQKNYWHGTVCMNFLNDFLHKVMLDMKDIDDPYTVFKYQWDASKCDYVSCQKICDKSFCFLTNEFIQFMNNLC</sequence>
<dbReference type="OrthoDB" id="5853397at2759"/>
<comment type="subcellular location">
    <subcellularLocation>
        <location evidence="2">Nucleus</location>
    </subcellularLocation>
</comment>
<dbReference type="EMBL" id="OU895879">
    <property type="protein sequence ID" value="CAG9807246.1"/>
    <property type="molecule type" value="Genomic_DNA"/>
</dbReference>
<protein>
    <recommendedName>
        <fullName evidence="2">Decapping nuclease</fullName>
        <ecNumber evidence="2">3.6.1.-</ecNumber>
    </recommendedName>
</protein>
<dbReference type="GO" id="GO:0004518">
    <property type="term" value="F:nuclease activity"/>
    <property type="evidence" value="ECO:0007669"/>
    <property type="project" value="UniProtKB-KW"/>
</dbReference>
<proteinExistence type="inferred from homology"/>
<dbReference type="GO" id="GO:0000166">
    <property type="term" value="F:nucleotide binding"/>
    <property type="evidence" value="ECO:0007669"/>
    <property type="project" value="UniProtKB-KW"/>
</dbReference>
<dbReference type="GO" id="GO:0000956">
    <property type="term" value="P:nuclear-transcribed mRNA catabolic process"/>
    <property type="evidence" value="ECO:0007669"/>
    <property type="project" value="TreeGrafter"/>
</dbReference>
<reference evidence="4" key="2">
    <citation type="submission" date="2022-10" db="EMBL/GenBank/DDBJ databases">
        <authorList>
            <consortium name="ENA_rothamsted_submissions"/>
            <consortium name="culmorum"/>
            <person name="King R."/>
        </authorList>
    </citation>
    <scope>NUCLEOTIDE SEQUENCE</scope>
</reference>
<comment type="function">
    <text evidence="2">Decapping enzyme for NAD-capped RNAs: specifically hydrolyzes the nicotinamide adenine dinucleotide (NAD) cap from a subset of RNAs by removing the entire NAD moiety from the 5'-end of an NAD-capped RNA.</text>
</comment>
<comment type="cofactor">
    <cofactor evidence="2">
        <name>a divalent metal cation</name>
        <dbReference type="ChEBI" id="CHEBI:60240"/>
    </cofactor>
</comment>